<organism evidence="2 3">
    <name type="scientific">Desmophyllum pertusum</name>
    <dbReference type="NCBI Taxonomy" id="174260"/>
    <lineage>
        <taxon>Eukaryota</taxon>
        <taxon>Metazoa</taxon>
        <taxon>Cnidaria</taxon>
        <taxon>Anthozoa</taxon>
        <taxon>Hexacorallia</taxon>
        <taxon>Scleractinia</taxon>
        <taxon>Caryophylliina</taxon>
        <taxon>Caryophylliidae</taxon>
        <taxon>Desmophyllum</taxon>
    </lineage>
</organism>
<dbReference type="AlphaFoldDB" id="A0A9X0A0R3"/>
<accession>A0A9X0A0R3</accession>
<gene>
    <name evidence="2" type="ORF">OS493_018400</name>
</gene>
<dbReference type="Proteomes" id="UP001163046">
    <property type="component" value="Unassembled WGS sequence"/>
</dbReference>
<reference evidence="2" key="1">
    <citation type="submission" date="2023-01" db="EMBL/GenBank/DDBJ databases">
        <title>Genome assembly of the deep-sea coral Lophelia pertusa.</title>
        <authorList>
            <person name="Herrera S."/>
            <person name="Cordes E."/>
        </authorList>
    </citation>
    <scope>NUCLEOTIDE SEQUENCE</scope>
    <source>
        <strain evidence="2">USNM1676648</strain>
        <tissue evidence="2">Polyp</tissue>
    </source>
</reference>
<feature type="compositionally biased region" description="Low complexity" evidence="1">
    <location>
        <begin position="73"/>
        <end position="82"/>
    </location>
</feature>
<keyword evidence="3" id="KW-1185">Reference proteome</keyword>
<proteinExistence type="predicted"/>
<dbReference type="EMBL" id="MU825406">
    <property type="protein sequence ID" value="KAJ7391357.1"/>
    <property type="molecule type" value="Genomic_DNA"/>
</dbReference>
<feature type="compositionally biased region" description="Polar residues" evidence="1">
    <location>
        <begin position="55"/>
        <end position="64"/>
    </location>
</feature>
<sequence length="144" mass="16032">MSLSRFRVNDFVIQLDEEVEAPTQRLQTAIDSITGERQVYEDKLKTTEGLLADMRQQNSPVSVQSEDRDEHAQAQAQPSQQADVWTADVECARATGDRTSPAAAQIEESKQNEERILLSAVVTSLRKTRSQRALGVFDQPVASD</sequence>
<feature type="region of interest" description="Disordered" evidence="1">
    <location>
        <begin position="51"/>
        <end position="84"/>
    </location>
</feature>
<evidence type="ECO:0000313" key="2">
    <source>
        <dbReference type="EMBL" id="KAJ7391357.1"/>
    </source>
</evidence>
<protein>
    <submittedName>
        <fullName evidence="2">Uncharacterized protein</fullName>
    </submittedName>
</protein>
<comment type="caution">
    <text evidence="2">The sequence shown here is derived from an EMBL/GenBank/DDBJ whole genome shotgun (WGS) entry which is preliminary data.</text>
</comment>
<evidence type="ECO:0000313" key="3">
    <source>
        <dbReference type="Proteomes" id="UP001163046"/>
    </source>
</evidence>
<name>A0A9X0A0R3_9CNID</name>
<evidence type="ECO:0000256" key="1">
    <source>
        <dbReference type="SAM" id="MobiDB-lite"/>
    </source>
</evidence>